<keyword evidence="3" id="KW-1185">Reference proteome</keyword>
<evidence type="ECO:0000313" key="2">
    <source>
        <dbReference type="EMBL" id="TGO62433.1"/>
    </source>
</evidence>
<feature type="compositionally biased region" description="Low complexity" evidence="1">
    <location>
        <begin position="130"/>
        <end position="151"/>
    </location>
</feature>
<evidence type="ECO:0000313" key="3">
    <source>
        <dbReference type="Proteomes" id="UP000297229"/>
    </source>
</evidence>
<proteinExistence type="predicted"/>
<gene>
    <name evidence="2" type="ORF">BELL_1116g00010</name>
</gene>
<organism evidence="2 3">
    <name type="scientific">Botrytis elliptica</name>
    <dbReference type="NCBI Taxonomy" id="278938"/>
    <lineage>
        <taxon>Eukaryota</taxon>
        <taxon>Fungi</taxon>
        <taxon>Dikarya</taxon>
        <taxon>Ascomycota</taxon>
        <taxon>Pezizomycotina</taxon>
        <taxon>Leotiomycetes</taxon>
        <taxon>Helotiales</taxon>
        <taxon>Sclerotiniaceae</taxon>
        <taxon>Botrytis</taxon>
    </lineage>
</organism>
<dbReference type="EMBL" id="PQXM01001114">
    <property type="protein sequence ID" value="TGO62433.1"/>
    <property type="molecule type" value="Genomic_DNA"/>
</dbReference>
<reference evidence="2 3" key="1">
    <citation type="submission" date="2017-12" db="EMBL/GenBank/DDBJ databases">
        <title>Comparative genomics of Botrytis spp.</title>
        <authorList>
            <person name="Valero-Jimenez C.A."/>
            <person name="Tapia P."/>
            <person name="Veloso J."/>
            <person name="Silva-Moreno E."/>
            <person name="Staats M."/>
            <person name="Valdes J.H."/>
            <person name="Van Kan J.A.L."/>
        </authorList>
    </citation>
    <scope>NUCLEOTIDE SEQUENCE [LARGE SCALE GENOMIC DNA]</scope>
    <source>
        <strain evidence="2 3">Be9601</strain>
    </source>
</reference>
<evidence type="ECO:0000256" key="1">
    <source>
        <dbReference type="SAM" id="MobiDB-lite"/>
    </source>
</evidence>
<sequence>MAPLPDHNKKDISDLFKSLCKSLIFNPSYKLKHPSESISFPICDCETTIPDNSKMNSFDFLLVVDSSPVDSDPSLSTPQPSELLMAQPQPQPQPQSQSQSNPNPNPNPRLGSLPPKTKTESRPRPPPKPYSQLSPKPSSSPSSSLSTSTSSFENDIELSDTTLTPSSFDSTPLAHLQCTKESSQANIHHHHPGFFPLAQKHLKDLYIRTRSRCYSESTQTRIRMSKLNEDINSRNDNPRYWAEDIANNFALTHRVLSQVLYMKGSTQQIENISGLSTFSKWKVLSLFENPQSQCLGCIAFVNVDTDMGNATANIDNTNRNNIDTSSTLLRVELFCLFILLARQIDPRLNCKNYRQLIRDADKGNGWVTRSAVTIFLTKTHFRVVEARLNEGTWDQTVPVEICIHIRKSIRWDEVDLKDEKHNEEVWRELVSWSFLLAENSRDN</sequence>
<accession>A0A4Z1IZU8</accession>
<name>A0A4Z1IZU8_9HELO</name>
<dbReference type="Proteomes" id="UP000297229">
    <property type="component" value="Unassembled WGS sequence"/>
</dbReference>
<feature type="region of interest" description="Disordered" evidence="1">
    <location>
        <begin position="68"/>
        <end position="153"/>
    </location>
</feature>
<comment type="caution">
    <text evidence="2">The sequence shown here is derived from an EMBL/GenBank/DDBJ whole genome shotgun (WGS) entry which is preliminary data.</text>
</comment>
<protein>
    <submittedName>
        <fullName evidence="2">Uncharacterized protein</fullName>
    </submittedName>
</protein>
<dbReference type="AlphaFoldDB" id="A0A4Z1IZU8"/>
<feature type="compositionally biased region" description="Low complexity" evidence="1">
    <location>
        <begin position="68"/>
        <end position="78"/>
    </location>
</feature>